<dbReference type="Gene3D" id="3.30.360.10">
    <property type="entry name" value="Dihydrodipicolinate Reductase, domain 2"/>
    <property type="match status" value="1"/>
</dbReference>
<evidence type="ECO:0000259" key="12">
    <source>
        <dbReference type="Pfam" id="PF22725"/>
    </source>
</evidence>
<dbReference type="InterPro" id="IPR000683">
    <property type="entry name" value="Gfo/Idh/MocA-like_OxRdtase_N"/>
</dbReference>
<feature type="domain" description="GFO/IDH/MocA-like oxidoreductase" evidence="12">
    <location>
        <begin position="132"/>
        <end position="246"/>
    </location>
</feature>
<dbReference type="EC" id="1.3.1.20" evidence="3"/>
<organism evidence="13 14">
    <name type="scientific">Dinoponera quadriceps</name>
    <name type="common">South American ant</name>
    <dbReference type="NCBI Taxonomy" id="609295"/>
    <lineage>
        <taxon>Eukaryota</taxon>
        <taxon>Metazoa</taxon>
        <taxon>Ecdysozoa</taxon>
        <taxon>Arthropoda</taxon>
        <taxon>Hexapoda</taxon>
        <taxon>Insecta</taxon>
        <taxon>Pterygota</taxon>
        <taxon>Neoptera</taxon>
        <taxon>Endopterygota</taxon>
        <taxon>Hymenoptera</taxon>
        <taxon>Apocrita</taxon>
        <taxon>Aculeata</taxon>
        <taxon>Formicoidea</taxon>
        <taxon>Formicidae</taxon>
        <taxon>Ponerinae</taxon>
        <taxon>Ponerini</taxon>
        <taxon>Dinoponera</taxon>
    </lineage>
</organism>
<dbReference type="OrthoDB" id="2129491at2759"/>
<comment type="similarity">
    <text evidence="1">Belongs to the Gfo/Idh/MocA family.</text>
</comment>
<evidence type="ECO:0000256" key="8">
    <source>
        <dbReference type="ARBA" id="ARBA00043025"/>
    </source>
</evidence>
<evidence type="ECO:0000313" key="13">
    <source>
        <dbReference type="Proteomes" id="UP000515204"/>
    </source>
</evidence>
<protein>
    <recommendedName>
        <fullName evidence="5">Trans-1,2-dihydrobenzene-1,2-diol dehydrogenase</fullName>
        <ecNumber evidence="4">1.1.1.179</ecNumber>
        <ecNumber evidence="3">1.3.1.20</ecNumber>
    </recommendedName>
    <alternativeName>
        <fullName evidence="8">D-xylose 1-dehydrogenase</fullName>
    </alternativeName>
    <alternativeName>
        <fullName evidence="7">D-xylose-NADP dehydrogenase</fullName>
    </alternativeName>
    <alternativeName>
        <fullName evidence="6">Dimeric dihydrodiol dehydrogenase</fullName>
    </alternativeName>
</protein>
<accession>A0A6P3WSP7</accession>
<dbReference type="Proteomes" id="UP000515204">
    <property type="component" value="Unplaced"/>
</dbReference>
<evidence type="ECO:0000256" key="9">
    <source>
        <dbReference type="ARBA" id="ARBA00047423"/>
    </source>
</evidence>
<dbReference type="GO" id="GO:0000166">
    <property type="term" value="F:nucleotide binding"/>
    <property type="evidence" value="ECO:0007669"/>
    <property type="project" value="InterPro"/>
</dbReference>
<dbReference type="InterPro" id="IPR036291">
    <property type="entry name" value="NAD(P)-bd_dom_sf"/>
</dbReference>
<proteinExistence type="inferred from homology"/>
<evidence type="ECO:0000256" key="2">
    <source>
        <dbReference type="ARBA" id="ARBA00023002"/>
    </source>
</evidence>
<keyword evidence="13" id="KW-1185">Reference proteome</keyword>
<dbReference type="GO" id="GO:0047115">
    <property type="term" value="F:trans-1,2-dihydrobenzene-1,2-diol dehydrogenase activity"/>
    <property type="evidence" value="ECO:0007669"/>
    <property type="project" value="UniProtKB-EC"/>
</dbReference>
<dbReference type="RefSeq" id="XP_014469126.1">
    <property type="nucleotide sequence ID" value="XM_014613640.1"/>
</dbReference>
<evidence type="ECO:0000256" key="10">
    <source>
        <dbReference type="ARBA" id="ARBA00049233"/>
    </source>
</evidence>
<evidence type="ECO:0000259" key="11">
    <source>
        <dbReference type="Pfam" id="PF01408"/>
    </source>
</evidence>
<keyword evidence="2" id="KW-0560">Oxidoreductase</keyword>
<dbReference type="KEGG" id="dqu:106741522"/>
<dbReference type="Pfam" id="PF01408">
    <property type="entry name" value="GFO_IDH_MocA"/>
    <property type="match status" value="1"/>
</dbReference>
<sequence length="331" mass="36773">MAIRWGIASAGKISHDFVTAMTSLPIDEHIVIAVAARDLSRAEEFAQAHNILKAYGDYEQLAKDKSIDIVYIGAIHTQHYNLAMMMLSEGKHVLCEKPMTMSLADTTKLISYAKSKNLFLMEGVWSRFFPIYDTLRNIVETNEIGDIHHVFANFGVDLQDVDRLIKKELGGGTLLDLGVYCLQFATLCFGNEMPESITASGFLNEEGVDICMSACLNYKGNRSATITSSSLVKLPNRAIMCGTKNLIEVPSFWCATTLNAEHFNTVMEQLPKVSLRAKFNFINSAGLAYEIAEARNCILKGLIESPKMTHEDSLTLAKLENEILKQLGVQY</sequence>
<dbReference type="PANTHER" id="PTHR22604:SF105">
    <property type="entry name" value="TRANS-1,2-DIHYDROBENZENE-1,2-DIOL DEHYDROGENASE"/>
    <property type="match status" value="1"/>
</dbReference>
<dbReference type="GO" id="GO:0047837">
    <property type="term" value="F:D-xylose 1-dehydrogenase (NADP+) activity"/>
    <property type="evidence" value="ECO:0007669"/>
    <property type="project" value="UniProtKB-EC"/>
</dbReference>
<dbReference type="SUPFAM" id="SSF55347">
    <property type="entry name" value="Glyceraldehyde-3-phosphate dehydrogenase-like, C-terminal domain"/>
    <property type="match status" value="1"/>
</dbReference>
<evidence type="ECO:0000256" key="6">
    <source>
        <dbReference type="ARBA" id="ARBA00042926"/>
    </source>
</evidence>
<evidence type="ECO:0000256" key="1">
    <source>
        <dbReference type="ARBA" id="ARBA00010928"/>
    </source>
</evidence>
<evidence type="ECO:0000256" key="3">
    <source>
        <dbReference type="ARBA" id="ARBA00038853"/>
    </source>
</evidence>
<dbReference type="Gene3D" id="3.40.50.720">
    <property type="entry name" value="NAD(P)-binding Rossmann-like Domain"/>
    <property type="match status" value="1"/>
</dbReference>
<feature type="domain" description="Gfo/Idh/MocA-like oxidoreductase N-terminal" evidence="11">
    <location>
        <begin position="3"/>
        <end position="123"/>
    </location>
</feature>
<dbReference type="InterPro" id="IPR050984">
    <property type="entry name" value="Gfo/Idh/MocA_domain"/>
</dbReference>
<evidence type="ECO:0000256" key="5">
    <source>
        <dbReference type="ARBA" id="ARBA00040603"/>
    </source>
</evidence>
<gene>
    <name evidence="14" type="primary">LOC106741522</name>
</gene>
<dbReference type="GeneID" id="106741522"/>
<dbReference type="SUPFAM" id="SSF51735">
    <property type="entry name" value="NAD(P)-binding Rossmann-fold domains"/>
    <property type="match status" value="1"/>
</dbReference>
<comment type="catalytic activity">
    <reaction evidence="9">
        <text>(1R,2R)-1,2-dihydrobenzene-1,2-diol + NADP(+) = catechol + NADPH + H(+)</text>
        <dbReference type="Rhea" id="RHEA:16729"/>
        <dbReference type="ChEBI" id="CHEBI:10702"/>
        <dbReference type="ChEBI" id="CHEBI:15378"/>
        <dbReference type="ChEBI" id="CHEBI:18135"/>
        <dbReference type="ChEBI" id="CHEBI:57783"/>
        <dbReference type="ChEBI" id="CHEBI:58349"/>
        <dbReference type="EC" id="1.3.1.20"/>
    </reaction>
</comment>
<evidence type="ECO:0000256" key="4">
    <source>
        <dbReference type="ARBA" id="ARBA00038984"/>
    </source>
</evidence>
<dbReference type="AlphaFoldDB" id="A0A6P3WSP7"/>
<comment type="catalytic activity">
    <reaction evidence="10">
        <text>D-xylose + NADP(+) = D-xylono-1,5-lactone + NADPH + H(+)</text>
        <dbReference type="Rhea" id="RHEA:22000"/>
        <dbReference type="ChEBI" id="CHEBI:15378"/>
        <dbReference type="ChEBI" id="CHEBI:15867"/>
        <dbReference type="ChEBI" id="CHEBI:53455"/>
        <dbReference type="ChEBI" id="CHEBI:57783"/>
        <dbReference type="ChEBI" id="CHEBI:58349"/>
        <dbReference type="EC" id="1.1.1.179"/>
    </reaction>
</comment>
<dbReference type="InterPro" id="IPR055170">
    <property type="entry name" value="GFO_IDH_MocA-like_dom"/>
</dbReference>
<dbReference type="EC" id="1.1.1.179" evidence="4"/>
<name>A0A6P3WSP7_DINQU</name>
<dbReference type="Pfam" id="PF22725">
    <property type="entry name" value="GFO_IDH_MocA_C3"/>
    <property type="match status" value="1"/>
</dbReference>
<evidence type="ECO:0000313" key="14">
    <source>
        <dbReference type="RefSeq" id="XP_014469126.1"/>
    </source>
</evidence>
<evidence type="ECO:0000256" key="7">
    <source>
        <dbReference type="ARBA" id="ARBA00042988"/>
    </source>
</evidence>
<reference evidence="14" key="1">
    <citation type="submission" date="2025-08" db="UniProtKB">
        <authorList>
            <consortium name="RefSeq"/>
        </authorList>
    </citation>
    <scope>IDENTIFICATION</scope>
</reference>
<dbReference type="PANTHER" id="PTHR22604">
    <property type="entry name" value="OXIDOREDUCTASES"/>
    <property type="match status" value="1"/>
</dbReference>